<gene>
    <name evidence="1" type="ORF">FNV43_RR07350</name>
</gene>
<dbReference type="EMBL" id="VOIH02000003">
    <property type="protein sequence ID" value="KAF3451255.1"/>
    <property type="molecule type" value="Genomic_DNA"/>
</dbReference>
<dbReference type="AlphaFoldDB" id="A0A8K0HF67"/>
<organism evidence="1 2">
    <name type="scientific">Rhamnella rubrinervis</name>
    <dbReference type="NCBI Taxonomy" id="2594499"/>
    <lineage>
        <taxon>Eukaryota</taxon>
        <taxon>Viridiplantae</taxon>
        <taxon>Streptophyta</taxon>
        <taxon>Embryophyta</taxon>
        <taxon>Tracheophyta</taxon>
        <taxon>Spermatophyta</taxon>
        <taxon>Magnoliopsida</taxon>
        <taxon>eudicotyledons</taxon>
        <taxon>Gunneridae</taxon>
        <taxon>Pentapetalae</taxon>
        <taxon>rosids</taxon>
        <taxon>fabids</taxon>
        <taxon>Rosales</taxon>
        <taxon>Rhamnaceae</taxon>
        <taxon>rhamnoid group</taxon>
        <taxon>Rhamneae</taxon>
        <taxon>Rhamnella</taxon>
    </lineage>
</organism>
<comment type="caution">
    <text evidence="1">The sequence shown here is derived from an EMBL/GenBank/DDBJ whole genome shotgun (WGS) entry which is preliminary data.</text>
</comment>
<sequence length="103" mass="11193">MGWELPFLGKQVVSRSGLEVKADLVLGRYEVTWDYPFSKGWGFILNPKLVAQAKGFKGSFLSLALTFYQFGNSAVIHPALAIEEAAVSSNCGVKSLEGLAHKC</sequence>
<reference evidence="1" key="1">
    <citation type="submission" date="2020-03" db="EMBL/GenBank/DDBJ databases">
        <title>A high-quality chromosome-level genome assembly of a woody plant with both climbing and erect habits, Rhamnella rubrinervis.</title>
        <authorList>
            <person name="Lu Z."/>
            <person name="Yang Y."/>
            <person name="Zhu X."/>
            <person name="Sun Y."/>
        </authorList>
    </citation>
    <scope>NUCLEOTIDE SEQUENCE</scope>
    <source>
        <strain evidence="1">BYM</strain>
        <tissue evidence="1">Leaf</tissue>
    </source>
</reference>
<keyword evidence="2" id="KW-1185">Reference proteome</keyword>
<evidence type="ECO:0000313" key="1">
    <source>
        <dbReference type="EMBL" id="KAF3451255.1"/>
    </source>
</evidence>
<proteinExistence type="predicted"/>
<evidence type="ECO:0000313" key="2">
    <source>
        <dbReference type="Proteomes" id="UP000796880"/>
    </source>
</evidence>
<accession>A0A8K0HF67</accession>
<dbReference type="Proteomes" id="UP000796880">
    <property type="component" value="Unassembled WGS sequence"/>
</dbReference>
<protein>
    <submittedName>
        <fullName evidence="1">Uncharacterized protein</fullName>
    </submittedName>
</protein>
<name>A0A8K0HF67_9ROSA</name>